<dbReference type="AlphaFoldDB" id="A0A1L0B575"/>
<gene>
    <name evidence="3" type="ORF">HGUI_02395</name>
</gene>
<dbReference type="OrthoDB" id="2414723at2759"/>
<reference evidence="4" key="1">
    <citation type="submission" date="2016-11" db="EMBL/GenBank/DDBJ databases">
        <authorList>
            <person name="Guldener U."/>
        </authorList>
    </citation>
    <scope>NUCLEOTIDE SEQUENCE [LARGE SCALE GENOMIC DNA]</scope>
</reference>
<evidence type="ECO:0000313" key="4">
    <source>
        <dbReference type="Proteomes" id="UP000183365"/>
    </source>
</evidence>
<dbReference type="Proteomes" id="UP000183365">
    <property type="component" value="Unassembled WGS sequence"/>
</dbReference>
<dbReference type="PANTHER" id="PTHR31758:SF2">
    <property type="entry name" value="BTB_POZ DOMAIN-CONTAINING PROTEIN YLR108C"/>
    <property type="match status" value="1"/>
</dbReference>
<organism evidence="3 4">
    <name type="scientific">Hanseniaspora guilliermondii</name>
    <dbReference type="NCBI Taxonomy" id="56406"/>
    <lineage>
        <taxon>Eukaryota</taxon>
        <taxon>Fungi</taxon>
        <taxon>Dikarya</taxon>
        <taxon>Ascomycota</taxon>
        <taxon>Saccharomycotina</taxon>
        <taxon>Saccharomycetes</taxon>
        <taxon>Saccharomycodales</taxon>
        <taxon>Saccharomycodaceae</taxon>
        <taxon>Hanseniaspora</taxon>
    </lineage>
</organism>
<feature type="region of interest" description="Disordered" evidence="1">
    <location>
        <begin position="306"/>
        <end position="337"/>
    </location>
</feature>
<dbReference type="EMBL" id="FQNF01000042">
    <property type="protein sequence ID" value="SGZ40195.1"/>
    <property type="molecule type" value="Genomic_DNA"/>
</dbReference>
<dbReference type="VEuPathDB" id="FungiDB:HGUI_02395"/>
<dbReference type="SUPFAM" id="SSF54695">
    <property type="entry name" value="POZ domain"/>
    <property type="match status" value="1"/>
</dbReference>
<name>A0A1L0B575_9ASCO</name>
<feature type="region of interest" description="Disordered" evidence="1">
    <location>
        <begin position="363"/>
        <end position="397"/>
    </location>
</feature>
<evidence type="ECO:0000313" key="3">
    <source>
        <dbReference type="EMBL" id="SGZ40195.1"/>
    </source>
</evidence>
<dbReference type="InterPro" id="IPR011333">
    <property type="entry name" value="SKP1/BTB/POZ_sf"/>
</dbReference>
<dbReference type="PANTHER" id="PTHR31758">
    <property type="entry name" value="BTB/POZ DOMAIN-CONTAINING PROTEIN YLR108C"/>
    <property type="match status" value="1"/>
</dbReference>
<feature type="domain" description="Potassium channel tetramerisation-type BTB" evidence="2">
    <location>
        <begin position="34"/>
        <end position="144"/>
    </location>
</feature>
<keyword evidence="4" id="KW-1185">Reference proteome</keyword>
<sequence>MNHQIHLNARIEQRSQFFSPEIPEYLPPHKMYKIQIGGELFLLSGASISSDGPHSYFLDFFQKIEYEQQIQQRNNNDINNSSAYSSFDSNMVNVDVQERILFVDRDPEIFRYIYNHLQGYYINIPNEIIYTKLFSDAMYYRLPRLRGLLKNSGFYYVNIGGQSFKVNKQLFKHKGNDKNYFKITAEMIYQDIEDFFINQEKQRMLRPPPQTWAYCSKSPEIFKQILVLLNGGKFEGTESQRHNLLKEIKFYRLLRLEQEVIAHKFFNNPFNNTPEIFINLLDIKADSKYIALTDLKLDPFQQGDASASSVGCHTGDQKSQTHTSNSQESGNTANLINSKKRKLNPTCQLELLTVDDVTDKGSQGIPFTSKKSDTHSKASNCLSEEEESISKNTASDEYGLNDSTEFRPLAIPWKVFSYKRPFLDAWGYPLLFQIGNAAHLDEEARAVNHCFVNTTNTIDDDGVVVQTKPQQSNFFADPDCMVHYGTLLFDAEKHCCFISFEGLIARRLFKLLKLVLPESLVKERFVYGYSEQDSDIINRIILPSCVKFATFILDNKPVKNICGLLKQKQFLNMLSTEQLKCNDTNVDTTYCKIPLCDRSVWRIGFKKVETHSETAEEVMMIGTKIRCGSIKEYNNYF</sequence>
<accession>A0A1L0B575</accession>
<dbReference type="Pfam" id="PF02214">
    <property type="entry name" value="BTB_2"/>
    <property type="match status" value="1"/>
</dbReference>
<evidence type="ECO:0000259" key="2">
    <source>
        <dbReference type="Pfam" id="PF02214"/>
    </source>
</evidence>
<proteinExistence type="predicted"/>
<dbReference type="InterPro" id="IPR003131">
    <property type="entry name" value="T1-type_BTB"/>
</dbReference>
<dbReference type="GO" id="GO:0051260">
    <property type="term" value="P:protein homooligomerization"/>
    <property type="evidence" value="ECO:0007669"/>
    <property type="project" value="InterPro"/>
</dbReference>
<evidence type="ECO:0000256" key="1">
    <source>
        <dbReference type="SAM" id="MobiDB-lite"/>
    </source>
</evidence>
<dbReference type="Gene3D" id="3.30.710.10">
    <property type="entry name" value="Potassium Channel Kv1.1, Chain A"/>
    <property type="match status" value="2"/>
</dbReference>
<protein>
    <recommendedName>
        <fullName evidence="2">Potassium channel tetramerisation-type BTB domain-containing protein</fullName>
    </recommendedName>
</protein>